<dbReference type="Pfam" id="PF17900">
    <property type="entry name" value="Peptidase_M1_N"/>
    <property type="match status" value="1"/>
</dbReference>
<evidence type="ECO:0000256" key="2">
    <source>
        <dbReference type="ARBA" id="ARBA00022438"/>
    </source>
</evidence>
<dbReference type="InterPro" id="IPR050344">
    <property type="entry name" value="Peptidase_M1_aminopeptidases"/>
</dbReference>
<dbReference type="FunFam" id="1.10.390.10:FF:000006">
    <property type="entry name" value="Puromycin-sensitive aminopeptidase"/>
    <property type="match status" value="1"/>
</dbReference>
<dbReference type="InterPro" id="IPR042097">
    <property type="entry name" value="Aminopeptidase_N-like_N_sf"/>
</dbReference>
<dbReference type="AlphaFoldDB" id="A0A0P1BME4"/>
<keyword evidence="4 9" id="KW-0479">Metal-binding</keyword>
<dbReference type="InterPro" id="IPR045357">
    <property type="entry name" value="Aminopeptidase_N-like_N"/>
</dbReference>
<dbReference type="InterPro" id="IPR034016">
    <property type="entry name" value="M1_APN-typ"/>
</dbReference>
<name>A0A0P1BME4_9BASI</name>
<comment type="similarity">
    <text evidence="1 11">Belongs to the peptidase M1 family.</text>
</comment>
<keyword evidence="3 11" id="KW-0645">Protease</keyword>
<feature type="domain" description="ERAP1-like C-terminal" evidence="13">
    <location>
        <begin position="709"/>
        <end position="800"/>
    </location>
</feature>
<dbReference type="GO" id="GO:0043171">
    <property type="term" value="P:peptide catabolic process"/>
    <property type="evidence" value="ECO:0007669"/>
    <property type="project" value="TreeGrafter"/>
</dbReference>
<evidence type="ECO:0000256" key="7">
    <source>
        <dbReference type="ARBA" id="ARBA00023049"/>
    </source>
</evidence>
<keyword evidence="7 11" id="KW-0482">Metalloprotease</keyword>
<feature type="binding site" evidence="9">
    <location>
        <position position="386"/>
    </location>
    <ligand>
        <name>Zn(2+)</name>
        <dbReference type="ChEBI" id="CHEBI:29105"/>
        <note>catalytic</note>
    </ligand>
</feature>
<dbReference type="FunFam" id="2.60.40.1910:FF:000004">
    <property type="entry name" value="Aminopeptidase"/>
    <property type="match status" value="1"/>
</dbReference>
<evidence type="ECO:0000256" key="1">
    <source>
        <dbReference type="ARBA" id="ARBA00010136"/>
    </source>
</evidence>
<feature type="binding site" evidence="9">
    <location>
        <position position="367"/>
    </location>
    <ligand>
        <name>Zn(2+)</name>
        <dbReference type="ChEBI" id="CHEBI:29105"/>
        <note>catalytic</note>
    </ligand>
</feature>
<dbReference type="OrthoDB" id="10031169at2759"/>
<accession>A0A0P1BME4</accession>
<proteinExistence type="inferred from homology"/>
<keyword evidence="16" id="KW-1185">Reference proteome</keyword>
<dbReference type="InterPro" id="IPR014782">
    <property type="entry name" value="Peptidase_M1_dom"/>
</dbReference>
<dbReference type="InterPro" id="IPR027268">
    <property type="entry name" value="Peptidase_M4/M1_CTD_sf"/>
</dbReference>
<evidence type="ECO:0000256" key="11">
    <source>
        <dbReference type="RuleBase" id="RU364040"/>
    </source>
</evidence>
<keyword evidence="2 11" id="KW-0031">Aminopeptidase</keyword>
<dbReference type="PANTHER" id="PTHR11533:SF174">
    <property type="entry name" value="PUROMYCIN-SENSITIVE AMINOPEPTIDASE-RELATED"/>
    <property type="match status" value="1"/>
</dbReference>
<evidence type="ECO:0000256" key="9">
    <source>
        <dbReference type="PIRSR" id="PIRSR634016-3"/>
    </source>
</evidence>
<evidence type="ECO:0000313" key="16">
    <source>
        <dbReference type="Proteomes" id="UP000054845"/>
    </source>
</evidence>
<dbReference type="Pfam" id="PF01433">
    <property type="entry name" value="Peptidase_M1"/>
    <property type="match status" value="1"/>
</dbReference>
<feature type="binding site" evidence="9">
    <location>
        <position position="363"/>
    </location>
    <ligand>
        <name>Zn(2+)</name>
        <dbReference type="ChEBI" id="CHEBI:29105"/>
        <note>catalytic</note>
    </ligand>
</feature>
<feature type="active site" description="Proton acceptor" evidence="8">
    <location>
        <position position="364"/>
    </location>
</feature>
<evidence type="ECO:0000259" key="14">
    <source>
        <dbReference type="Pfam" id="PF17900"/>
    </source>
</evidence>
<dbReference type="EMBL" id="CCYA01000269">
    <property type="protein sequence ID" value="CEH17992.1"/>
    <property type="molecule type" value="Genomic_DNA"/>
</dbReference>
<dbReference type="PANTHER" id="PTHR11533">
    <property type="entry name" value="PROTEASE M1 ZINC METALLOPROTEASE"/>
    <property type="match status" value="1"/>
</dbReference>
<organism evidence="15 16">
    <name type="scientific">Ceraceosorus bombacis</name>
    <dbReference type="NCBI Taxonomy" id="401625"/>
    <lineage>
        <taxon>Eukaryota</taxon>
        <taxon>Fungi</taxon>
        <taxon>Dikarya</taxon>
        <taxon>Basidiomycota</taxon>
        <taxon>Ustilaginomycotina</taxon>
        <taxon>Exobasidiomycetes</taxon>
        <taxon>Ceraceosorales</taxon>
        <taxon>Ceraceosoraceae</taxon>
        <taxon>Ceraceosorus</taxon>
    </lineage>
</organism>
<dbReference type="GO" id="GO:0042277">
    <property type="term" value="F:peptide binding"/>
    <property type="evidence" value="ECO:0007669"/>
    <property type="project" value="TreeGrafter"/>
</dbReference>
<evidence type="ECO:0000259" key="13">
    <source>
        <dbReference type="Pfam" id="PF11838"/>
    </source>
</evidence>
<dbReference type="Gene3D" id="1.10.390.10">
    <property type="entry name" value="Neutral Protease Domain 2"/>
    <property type="match status" value="1"/>
</dbReference>
<evidence type="ECO:0000256" key="10">
    <source>
        <dbReference type="PIRSR" id="PIRSR634016-4"/>
    </source>
</evidence>
<dbReference type="STRING" id="401625.A0A0P1BME4"/>
<sequence>MSTSSNSAAPVASLGGEEFFRLPTHTKPTHYDLTILSDLQSLRFSGLVTIHLDVIKETDQIVLNAGEGLNVNKAAVQADALKTENKSIVSLDVDKKHERITAKLATTLPKGSKATISVAFESEIDASMMGYYRSTWEHEGKKGFYALTQFEATAARKAFPCFDEPEAKATYSFTMIHRKDTTALANMPAISNKPISRSDADKLLRLTELGVQSGVTEAAKTLKTEVANAVGAGDEWEVTNYDKLPLVSSYLVAFANGPFQSLESSFQSPITGRTVPIKIYTTAEYIHQAQFALDVTARAVPVYEKIFKQEYPLPKLDTLVASDFDAGAMENWGLITGRTSVYLYDPLKSGLQGMKRTASVQSHEIAHQWFGNIVTPKWWDNLWLNEAFATLMGEVIILDRLYPEWDSASEFIALHLERAFELDAKRSSHPIELPLKGENVEDAIAQIFDACSYSKGGSVLRMLAAIVGEDVFLNGVAIYLSKHLYSNAETKDLWAGISESSGLDVARIMSNWILKIGYPVITVEEKQDSIVVRQNRFLSTGDVKPEEDETLWYVPLQLKTVSASGEAKVDPSAVLDLERSREIALKDVKNSTWKLNADTIGVYRLNADTIGVYRVAYEPARLAKLGAEAAKPDSAFSLQDRVGLVSDAFTLAKATDSKTSAALTLVKELRNDPTYLVQSMISTNLAALASTWYEQPEAVRSAIDKFRAEVKTQDFMYTSAGLGANLSPQARKALWNWIKQNWDKLNGRFAGNNFSFGNIVKYALSNLADKEAIQDAESFFEGKQISKISMALAQSLDSIRTNVRWLDSDKQDVEQWLKSNGYLN</sequence>
<feature type="site" description="Transition state stabilizer" evidence="10">
    <location>
        <position position="453"/>
    </location>
</feature>
<evidence type="ECO:0000259" key="12">
    <source>
        <dbReference type="Pfam" id="PF01433"/>
    </source>
</evidence>
<evidence type="ECO:0000256" key="5">
    <source>
        <dbReference type="ARBA" id="ARBA00022801"/>
    </source>
</evidence>
<protein>
    <recommendedName>
        <fullName evidence="11">Aminopeptidase</fullName>
        <ecNumber evidence="11">3.4.11.-</ecNumber>
    </recommendedName>
</protein>
<dbReference type="GO" id="GO:0005737">
    <property type="term" value="C:cytoplasm"/>
    <property type="evidence" value="ECO:0007669"/>
    <property type="project" value="TreeGrafter"/>
</dbReference>
<dbReference type="Gene3D" id="2.60.40.1730">
    <property type="entry name" value="tricorn interacting facor f3 domain"/>
    <property type="match status" value="1"/>
</dbReference>
<dbReference type="Pfam" id="PF11838">
    <property type="entry name" value="ERAP1_C"/>
    <property type="match status" value="2"/>
</dbReference>
<evidence type="ECO:0000256" key="4">
    <source>
        <dbReference type="ARBA" id="ARBA00022723"/>
    </source>
</evidence>
<evidence type="ECO:0000313" key="15">
    <source>
        <dbReference type="EMBL" id="CEH17992.1"/>
    </source>
</evidence>
<feature type="domain" description="Peptidase M1 membrane alanine aminopeptidase" evidence="12">
    <location>
        <begin position="291"/>
        <end position="512"/>
    </location>
</feature>
<reference evidence="15 16" key="1">
    <citation type="submission" date="2014-09" db="EMBL/GenBank/DDBJ databases">
        <authorList>
            <person name="Magalhaes I.L.F."/>
            <person name="Oliveira U."/>
            <person name="Santos F.R."/>
            <person name="Vidigal T.H.D.A."/>
            <person name="Brescovit A.D."/>
            <person name="Santos A.J."/>
        </authorList>
    </citation>
    <scope>NUCLEOTIDE SEQUENCE [LARGE SCALE GENOMIC DNA]</scope>
</reference>
<dbReference type="SUPFAM" id="SSF55486">
    <property type="entry name" value="Metalloproteases ('zincins'), catalytic domain"/>
    <property type="match status" value="1"/>
</dbReference>
<dbReference type="Gene3D" id="1.25.50.20">
    <property type="match status" value="2"/>
</dbReference>
<dbReference type="InterPro" id="IPR024571">
    <property type="entry name" value="ERAP1-like_C_dom"/>
</dbReference>
<dbReference type="GO" id="GO:0016020">
    <property type="term" value="C:membrane"/>
    <property type="evidence" value="ECO:0007669"/>
    <property type="project" value="TreeGrafter"/>
</dbReference>
<dbReference type="EC" id="3.4.11.-" evidence="11"/>
<evidence type="ECO:0000256" key="6">
    <source>
        <dbReference type="ARBA" id="ARBA00022833"/>
    </source>
</evidence>
<dbReference type="GO" id="GO:0070006">
    <property type="term" value="F:metalloaminopeptidase activity"/>
    <property type="evidence" value="ECO:0007669"/>
    <property type="project" value="TreeGrafter"/>
</dbReference>
<dbReference type="CDD" id="cd09601">
    <property type="entry name" value="M1_APN-Q_like"/>
    <property type="match status" value="1"/>
</dbReference>
<feature type="domain" description="ERAP1-like C-terminal" evidence="13">
    <location>
        <begin position="604"/>
        <end position="708"/>
    </location>
</feature>
<keyword evidence="5 11" id="KW-0378">Hydrolase</keyword>
<dbReference type="Proteomes" id="UP000054845">
    <property type="component" value="Unassembled WGS sequence"/>
</dbReference>
<evidence type="ECO:0000256" key="8">
    <source>
        <dbReference type="PIRSR" id="PIRSR634016-1"/>
    </source>
</evidence>
<dbReference type="SUPFAM" id="SSF63737">
    <property type="entry name" value="Leukotriene A4 hydrolase N-terminal domain"/>
    <property type="match status" value="1"/>
</dbReference>
<keyword evidence="6 9" id="KW-0862">Zinc</keyword>
<comment type="cofactor">
    <cofactor evidence="9 11">
        <name>Zn(2+)</name>
        <dbReference type="ChEBI" id="CHEBI:29105"/>
    </cofactor>
    <text evidence="9 11">Binds 1 zinc ion per subunit.</text>
</comment>
<dbReference type="Gene3D" id="2.60.40.1910">
    <property type="match status" value="1"/>
</dbReference>
<dbReference type="GO" id="GO:0006508">
    <property type="term" value="P:proteolysis"/>
    <property type="evidence" value="ECO:0007669"/>
    <property type="project" value="UniProtKB-KW"/>
</dbReference>
<feature type="domain" description="Aminopeptidase N-like N-terminal" evidence="14">
    <location>
        <begin position="27"/>
        <end position="194"/>
    </location>
</feature>
<evidence type="ECO:0000256" key="3">
    <source>
        <dbReference type="ARBA" id="ARBA00022670"/>
    </source>
</evidence>
<dbReference type="GO" id="GO:0008270">
    <property type="term" value="F:zinc ion binding"/>
    <property type="evidence" value="ECO:0007669"/>
    <property type="project" value="UniProtKB-UniRule"/>
</dbReference>
<dbReference type="GO" id="GO:0005615">
    <property type="term" value="C:extracellular space"/>
    <property type="evidence" value="ECO:0007669"/>
    <property type="project" value="TreeGrafter"/>
</dbReference>